<reference evidence="1 2" key="1">
    <citation type="submission" date="2024-09" db="EMBL/GenBank/DDBJ databases">
        <title>Rethinking Asexuality: The Enigmatic Case of Functional Sexual Genes in Lepraria (Stereocaulaceae).</title>
        <authorList>
            <person name="Doellman M."/>
            <person name="Sun Y."/>
            <person name="Barcenas-Pena A."/>
            <person name="Lumbsch H.T."/>
            <person name="Grewe F."/>
        </authorList>
    </citation>
    <scope>NUCLEOTIDE SEQUENCE [LARGE SCALE GENOMIC DNA]</scope>
    <source>
        <strain evidence="1 2">Mercado 3170</strain>
    </source>
</reference>
<evidence type="ECO:0000313" key="2">
    <source>
        <dbReference type="Proteomes" id="UP001590950"/>
    </source>
</evidence>
<evidence type="ECO:0000313" key="1">
    <source>
        <dbReference type="EMBL" id="KAL2046935.1"/>
    </source>
</evidence>
<comment type="caution">
    <text evidence="1">The sequence shown here is derived from an EMBL/GenBank/DDBJ whole genome shotgun (WGS) entry which is preliminary data.</text>
</comment>
<sequence>MYKGAVEPKEKGGNFSILYGSTHKVQTIENRPIPHIVTRSTIDMSKAPITFIQWICTIPGGKKNAIESLCSSCCKSSGYNSVIIRHSEHGTTRLADGTTVKDDLHITADFVNSETGAGKAAHIYVENNLKFKSLKLLGNVQHPVRGK</sequence>
<organism evidence="1 2">
    <name type="scientific">Stereocaulon virgatum</name>
    <dbReference type="NCBI Taxonomy" id="373712"/>
    <lineage>
        <taxon>Eukaryota</taxon>
        <taxon>Fungi</taxon>
        <taxon>Dikarya</taxon>
        <taxon>Ascomycota</taxon>
        <taxon>Pezizomycotina</taxon>
        <taxon>Lecanoromycetes</taxon>
        <taxon>OSLEUM clade</taxon>
        <taxon>Lecanoromycetidae</taxon>
        <taxon>Lecanorales</taxon>
        <taxon>Lecanorineae</taxon>
        <taxon>Stereocaulaceae</taxon>
        <taxon>Stereocaulon</taxon>
    </lineage>
</organism>
<protein>
    <submittedName>
        <fullName evidence="1">Uncharacterized protein</fullName>
    </submittedName>
</protein>
<keyword evidence="2" id="KW-1185">Reference proteome</keyword>
<accession>A0ABR4ANX1</accession>
<dbReference type="EMBL" id="JBEFKJ010000003">
    <property type="protein sequence ID" value="KAL2046935.1"/>
    <property type="molecule type" value="Genomic_DNA"/>
</dbReference>
<dbReference type="Proteomes" id="UP001590950">
    <property type="component" value="Unassembled WGS sequence"/>
</dbReference>
<name>A0ABR4ANX1_9LECA</name>
<proteinExistence type="predicted"/>
<gene>
    <name evidence="1" type="ORF">N7G274_000953</name>
</gene>